<name>A0ACB8Q477_9AGAM</name>
<dbReference type="Proteomes" id="UP000814128">
    <property type="component" value="Unassembled WGS sequence"/>
</dbReference>
<gene>
    <name evidence="1" type="ORF">K488DRAFT_66444</name>
</gene>
<keyword evidence="2" id="KW-1185">Reference proteome</keyword>
<protein>
    <submittedName>
        <fullName evidence="1">Uncharacterized protein</fullName>
    </submittedName>
</protein>
<feature type="non-terminal residue" evidence="1">
    <location>
        <position position="871"/>
    </location>
</feature>
<evidence type="ECO:0000313" key="2">
    <source>
        <dbReference type="Proteomes" id="UP000814128"/>
    </source>
</evidence>
<accession>A0ACB8Q477</accession>
<comment type="caution">
    <text evidence="1">The sequence shown here is derived from an EMBL/GenBank/DDBJ whole genome shotgun (WGS) entry which is preliminary data.</text>
</comment>
<organism evidence="1 2">
    <name type="scientific">Vararia minispora EC-137</name>
    <dbReference type="NCBI Taxonomy" id="1314806"/>
    <lineage>
        <taxon>Eukaryota</taxon>
        <taxon>Fungi</taxon>
        <taxon>Dikarya</taxon>
        <taxon>Basidiomycota</taxon>
        <taxon>Agaricomycotina</taxon>
        <taxon>Agaricomycetes</taxon>
        <taxon>Russulales</taxon>
        <taxon>Lachnocladiaceae</taxon>
        <taxon>Vararia</taxon>
    </lineage>
</organism>
<proteinExistence type="predicted"/>
<sequence>MQASLSVPGPSSSPYYSPYQHGRSAPPSPRPRTTSSYNPDDAVIAFPSPTTFSSRPAHRTSKSDTGPQTSRPSLHSAFGSVTSFASQSEEVCPSRPASARPLPLPALTTPPVPRRRAARPLFSPVRVPPSRLPAPCSDATHSLDTQQGVLDALRLFHSGRVPAKDAEWYRFVPPEALSALDKHEVERQSVLFELIKSEKEYVEDLQLLAQVFVSGLRHSAPPVIPDPDRRRRFVAQVFATLDAILAHHERLLAALFDRQLEQHPLLQSLADLVLDNALLFLPAYEAYVKNSPIALELLRKERARNPLCAAFFDRCAEDPRVRRRDIKTLLSRPVTRLPRLRLLLDRLLHLAPPAHPDRDTLPLVLALLGDFIKSTEPGILVAESKVKFWDVCESLVYSKGEIIDLDLYDDERALVYAGPLARRAQSRTEGWGGWNDYVGVLLDNYFLLLKEEDRNGRTRRQVISRPIPLEYLRTVPTSFSSPPETRTSGSLLGVLAPSSSSNADLFPFTLFHAAHPSTRRYTLYTPTAPARAKWHAALVDALGVRAARQEANKLFALSTMNDGRFRVGSTTRARAADFDGRVSAAVSFCAFSTGRNFLAVGTASGIYVGLRADDTFRKVLPHTAPAALLALHSFARILVLSSGALRSYSADLLARTALGAAPPSALEGSCERIADDNVLFVRAGVLKDRTVVVYAVKSLIHVTLHALEAVRPDDASSQPPRAGAFSSYRDFGSTCYVPRDAYDVTFLRKGVAIATEKGVVIVDPTNLASSALLFVPDFTDAPRRPPLASLKSRSEATKTLGIARVDADELLVIYEEMGCYVDRHGKPARAAGYVRWETRAAAFAVRGAYLLLFSPAFIEIRLVARGRLVQV</sequence>
<reference evidence="1" key="2">
    <citation type="journal article" date="2022" name="New Phytol.">
        <title>Evolutionary transition to the ectomycorrhizal habit in the genomes of a hyperdiverse lineage of mushroom-forming fungi.</title>
        <authorList>
            <person name="Looney B."/>
            <person name="Miyauchi S."/>
            <person name="Morin E."/>
            <person name="Drula E."/>
            <person name="Courty P.E."/>
            <person name="Kohler A."/>
            <person name="Kuo A."/>
            <person name="LaButti K."/>
            <person name="Pangilinan J."/>
            <person name="Lipzen A."/>
            <person name="Riley R."/>
            <person name="Andreopoulos W."/>
            <person name="He G."/>
            <person name="Johnson J."/>
            <person name="Nolan M."/>
            <person name="Tritt A."/>
            <person name="Barry K.W."/>
            <person name="Grigoriev I.V."/>
            <person name="Nagy L.G."/>
            <person name="Hibbett D."/>
            <person name="Henrissat B."/>
            <person name="Matheny P.B."/>
            <person name="Labbe J."/>
            <person name="Martin F.M."/>
        </authorList>
    </citation>
    <scope>NUCLEOTIDE SEQUENCE</scope>
    <source>
        <strain evidence="1">EC-137</strain>
    </source>
</reference>
<dbReference type="EMBL" id="MU274492">
    <property type="protein sequence ID" value="KAI0026487.1"/>
    <property type="molecule type" value="Genomic_DNA"/>
</dbReference>
<reference evidence="1" key="1">
    <citation type="submission" date="2021-02" db="EMBL/GenBank/DDBJ databases">
        <authorList>
            <consortium name="DOE Joint Genome Institute"/>
            <person name="Ahrendt S."/>
            <person name="Looney B.P."/>
            <person name="Miyauchi S."/>
            <person name="Morin E."/>
            <person name="Drula E."/>
            <person name="Courty P.E."/>
            <person name="Chicoki N."/>
            <person name="Fauchery L."/>
            <person name="Kohler A."/>
            <person name="Kuo A."/>
            <person name="Labutti K."/>
            <person name="Pangilinan J."/>
            <person name="Lipzen A."/>
            <person name="Riley R."/>
            <person name="Andreopoulos W."/>
            <person name="He G."/>
            <person name="Johnson J."/>
            <person name="Barry K.W."/>
            <person name="Grigoriev I.V."/>
            <person name="Nagy L."/>
            <person name="Hibbett D."/>
            <person name="Henrissat B."/>
            <person name="Matheny P.B."/>
            <person name="Labbe J."/>
            <person name="Martin F."/>
        </authorList>
    </citation>
    <scope>NUCLEOTIDE SEQUENCE</scope>
    <source>
        <strain evidence="1">EC-137</strain>
    </source>
</reference>
<evidence type="ECO:0000313" key="1">
    <source>
        <dbReference type="EMBL" id="KAI0026487.1"/>
    </source>
</evidence>